<feature type="compositionally biased region" description="Basic and acidic residues" evidence="1">
    <location>
        <begin position="21"/>
        <end position="31"/>
    </location>
</feature>
<keyword evidence="3" id="KW-1185">Reference proteome</keyword>
<protein>
    <submittedName>
        <fullName evidence="2">Uncharacterized protein</fullName>
    </submittedName>
</protein>
<name>A0A915TZ68_9BACT</name>
<accession>A0A915TZ68</accession>
<reference evidence="2" key="1">
    <citation type="submission" date="2020-12" db="EMBL/GenBank/DDBJ databases">
        <title>Desulfobium dissulfuricans gen. nov., sp. nov., a novel mesophilic, sulfate-reducing bacterium isolated from a deep-sea hydrothermal vent.</title>
        <authorList>
            <person name="Hashimoto Y."/>
            <person name="Tame A."/>
            <person name="Sawayama S."/>
            <person name="Miyazaki J."/>
            <person name="Takai K."/>
            <person name="Nakagawa S."/>
        </authorList>
    </citation>
    <scope>NUCLEOTIDE SEQUENCE</scope>
    <source>
        <strain evidence="2">GF1</strain>
    </source>
</reference>
<evidence type="ECO:0000256" key="1">
    <source>
        <dbReference type="SAM" id="MobiDB-lite"/>
    </source>
</evidence>
<dbReference type="AlphaFoldDB" id="A0A915TZ68"/>
<evidence type="ECO:0000313" key="3">
    <source>
        <dbReference type="Proteomes" id="UP001063350"/>
    </source>
</evidence>
<sequence length="49" mass="5240">MSGPVVVASVSGSRYKAFSRAREKAAGDKMTGRQQIEEDSEYGYSVVGP</sequence>
<dbReference type="EMBL" id="AP024233">
    <property type="protein sequence ID" value="BCO07974.1"/>
    <property type="molecule type" value="Genomic_DNA"/>
</dbReference>
<evidence type="ECO:0000313" key="2">
    <source>
        <dbReference type="EMBL" id="BCO07974.1"/>
    </source>
</evidence>
<gene>
    <name evidence="2" type="ORF">GF1_03500</name>
</gene>
<dbReference type="KEGG" id="ddu:GF1_03500"/>
<organism evidence="2 3">
    <name type="scientific">Desulfolithobacter dissulfuricans</name>
    <dbReference type="NCBI Taxonomy" id="2795293"/>
    <lineage>
        <taxon>Bacteria</taxon>
        <taxon>Pseudomonadati</taxon>
        <taxon>Thermodesulfobacteriota</taxon>
        <taxon>Desulfobulbia</taxon>
        <taxon>Desulfobulbales</taxon>
        <taxon>Desulfobulbaceae</taxon>
        <taxon>Desulfolithobacter</taxon>
    </lineage>
</organism>
<feature type="region of interest" description="Disordered" evidence="1">
    <location>
        <begin position="21"/>
        <end position="49"/>
    </location>
</feature>
<proteinExistence type="predicted"/>
<dbReference type="Proteomes" id="UP001063350">
    <property type="component" value="Chromosome"/>
</dbReference>